<evidence type="ECO:0000313" key="3">
    <source>
        <dbReference type="Proteomes" id="UP000202743"/>
    </source>
</evidence>
<protein>
    <recommendedName>
        <fullName evidence="1">Glycine-rich domain-containing protein</fullName>
    </recommendedName>
</protein>
<gene>
    <name evidence="2" type="ORF">GMA7_23</name>
</gene>
<accession>A0A0K0N6L2</accession>
<dbReference type="OrthoDB" id="7126at10239"/>
<dbReference type="GeneID" id="26517383"/>
<sequence length="334" mass="34025">MLGWSESGPPAPIPESVLGWFDVPQLTSSEDLYLQDEGFLSWLDNNQTLFNDLGLNKLSITNSDRLHFGDEAVVKIPQSVDDRLVSQDQGSFRFPGEGFTQYGDTGMLLPRSTGSDTVAFADGDSSRLKLESGAPLAYQDEGGIVFTPKAEVYTQITVTGSVQQYRVPAWCNFLDIIGLSAGASGQTGHGGNGNAGKGGKAGSWDYAMRERGRSNFPSTLIILSVTIGAGGSQPANSDLAGPNAGGATIVTSPETGTILNIPGGSGTAGGQNGESPGGLTVNGVSYTGGTGGTGNGGSATAPGGAGAGGNGGFFTSRTRGGVGSAGRVWIRAYQ</sequence>
<dbReference type="Pfam" id="PF21722">
    <property type="entry name" value="Gly_rich_2"/>
    <property type="match status" value="1"/>
</dbReference>
<name>A0A0K0N6L2_9CAUD</name>
<dbReference type="EMBL" id="KR063278">
    <property type="protein sequence ID" value="AKJ72460.1"/>
    <property type="molecule type" value="Genomic_DNA"/>
</dbReference>
<reference evidence="2 3" key="1">
    <citation type="journal article" date="2015" name="PLoS ONE">
        <title>Lysis to Kill: Evaluation of the Lytic Abilities, and Genomics of Nine Bacteriophages Infective for Gordonia spp. and Their Potential Use in Activated Sludge Foam Biocontrol.</title>
        <authorList>
            <person name="Dyson Z.A."/>
            <person name="Tucci J."/>
            <person name="Seviour R.J."/>
            <person name="Petrovski S."/>
        </authorList>
    </citation>
    <scope>NUCLEOTIDE SEQUENCE [LARGE SCALE GENOMIC DNA]</scope>
</reference>
<organism evidence="2 3">
    <name type="scientific">Gordonia phage GMA7</name>
    <dbReference type="NCBI Taxonomy" id="1647286"/>
    <lineage>
        <taxon>Viruses</taxon>
        <taxon>Duplodnaviria</taxon>
        <taxon>Heunggongvirae</taxon>
        <taxon>Uroviricota</taxon>
        <taxon>Caudoviricetes</taxon>
        <taxon>Getseptimavirus</taxon>
        <taxon>Getseptimavirus GMA7</taxon>
    </lineage>
</organism>
<keyword evidence="3" id="KW-1185">Reference proteome</keyword>
<evidence type="ECO:0000259" key="1">
    <source>
        <dbReference type="Pfam" id="PF21722"/>
    </source>
</evidence>
<dbReference type="RefSeq" id="YP_009189160.1">
    <property type="nucleotide sequence ID" value="NC_028673.1"/>
</dbReference>
<dbReference type="Proteomes" id="UP000202743">
    <property type="component" value="Segment"/>
</dbReference>
<dbReference type="InterPro" id="IPR049304">
    <property type="entry name" value="Gly_rich_dom"/>
</dbReference>
<evidence type="ECO:0000313" key="2">
    <source>
        <dbReference type="EMBL" id="AKJ72460.1"/>
    </source>
</evidence>
<feature type="domain" description="Glycine-rich" evidence="1">
    <location>
        <begin position="159"/>
        <end position="333"/>
    </location>
</feature>
<proteinExistence type="predicted"/>
<dbReference type="KEGG" id="vg:26517383"/>